<evidence type="ECO:0000313" key="3">
    <source>
        <dbReference type="EMBL" id="SDE28637.1"/>
    </source>
</evidence>
<proteinExistence type="predicted"/>
<keyword evidence="4" id="KW-1185">Reference proteome</keyword>
<dbReference type="STRING" id="168276.SAMN05444580_113119"/>
<dbReference type="Gene3D" id="3.40.190.120">
    <property type="entry name" value="Osmoprotection protein (prox), domain 2"/>
    <property type="match status" value="1"/>
</dbReference>
<dbReference type="EMBL" id="FNAB01000013">
    <property type="protein sequence ID" value="SDE28637.1"/>
    <property type="molecule type" value="Genomic_DNA"/>
</dbReference>
<dbReference type="Proteomes" id="UP000199417">
    <property type="component" value="Unassembled WGS sequence"/>
</dbReference>
<dbReference type="GO" id="GO:0043190">
    <property type="term" value="C:ATP-binding cassette (ABC) transporter complex"/>
    <property type="evidence" value="ECO:0007669"/>
    <property type="project" value="InterPro"/>
</dbReference>
<dbReference type="InterPro" id="IPR007210">
    <property type="entry name" value="ABC_Gly_betaine_transp_sub-bd"/>
</dbReference>
<dbReference type="Gene3D" id="3.40.190.10">
    <property type="entry name" value="Periplasmic binding protein-like II"/>
    <property type="match status" value="1"/>
</dbReference>
<dbReference type="AlphaFoldDB" id="A0A1G7BNU0"/>
<feature type="domain" description="ABC-type glycine betaine transport system substrate-binding" evidence="2">
    <location>
        <begin position="55"/>
        <end position="323"/>
    </location>
</feature>
<keyword evidence="1" id="KW-0732">Signal</keyword>
<dbReference type="Pfam" id="PF04069">
    <property type="entry name" value="OpuAC"/>
    <property type="match status" value="1"/>
</dbReference>
<gene>
    <name evidence="3" type="ORF">SAMN05444580_113119</name>
</gene>
<dbReference type="GO" id="GO:0022857">
    <property type="term" value="F:transmembrane transporter activity"/>
    <property type="evidence" value="ECO:0007669"/>
    <property type="project" value="InterPro"/>
</dbReference>
<feature type="signal peptide" evidence="1">
    <location>
        <begin position="1"/>
        <end position="26"/>
    </location>
</feature>
<dbReference type="RefSeq" id="WP_083577582.1">
    <property type="nucleotide sequence ID" value="NZ_FNAB01000013.1"/>
</dbReference>
<dbReference type="PROSITE" id="PS51257">
    <property type="entry name" value="PROKAR_LIPOPROTEIN"/>
    <property type="match status" value="1"/>
</dbReference>
<dbReference type="CDD" id="cd13611">
    <property type="entry name" value="PBP2_YehZ"/>
    <property type="match status" value="1"/>
</dbReference>
<reference evidence="3 4" key="1">
    <citation type="submission" date="2016-10" db="EMBL/GenBank/DDBJ databases">
        <authorList>
            <person name="de Groot N.N."/>
        </authorList>
    </citation>
    <scope>NUCLEOTIDE SEQUENCE [LARGE SCALE GENOMIC DNA]</scope>
    <source>
        <strain evidence="3 4">JCM 11308</strain>
    </source>
</reference>
<dbReference type="SUPFAM" id="SSF53850">
    <property type="entry name" value="Periplasmic binding protein-like II"/>
    <property type="match status" value="1"/>
</dbReference>
<protein>
    <submittedName>
        <fullName evidence="3">Osmoprotectant transport system substrate-binding protein</fullName>
    </submittedName>
</protein>
<accession>A0A1G7BNU0</accession>
<evidence type="ECO:0000259" key="2">
    <source>
        <dbReference type="Pfam" id="PF04069"/>
    </source>
</evidence>
<evidence type="ECO:0000313" key="4">
    <source>
        <dbReference type="Proteomes" id="UP000199417"/>
    </source>
</evidence>
<organism evidence="3 4">
    <name type="scientific">Rhodococcus tukisamuensis</name>
    <dbReference type="NCBI Taxonomy" id="168276"/>
    <lineage>
        <taxon>Bacteria</taxon>
        <taxon>Bacillati</taxon>
        <taxon>Actinomycetota</taxon>
        <taxon>Actinomycetes</taxon>
        <taxon>Mycobacteriales</taxon>
        <taxon>Nocardiaceae</taxon>
        <taxon>Rhodococcus</taxon>
    </lineage>
</organism>
<evidence type="ECO:0000256" key="1">
    <source>
        <dbReference type="SAM" id="SignalP"/>
    </source>
</evidence>
<sequence length="333" mass="36054">MARLRSTLLRKTATYLTVAAAAAALASCGLESGSALPLKVGPGSITPVEELEGVPITVGSKDFTEQIILGYMIEFALSAAGADIRDLTNIQGSNSTRDAQVHGQIDVTYEYTGTGWINYLGHEHPIPDPTAQFEAVRDEDLARNGLVWTDPAPMNNTYALATSRATAEATGVRTLSEYADLVKRDPAAATTCVETEFNVRQDGYPGMAAAYDFDPAKAQKQILQTGIIYQATADGTQCKFGEVFTTDGRIIALDLVLLDDDRSFFPKYNPALIMREGFAQEHPQVAEVMAPISAELTDEEITELNRRVDVEGQEPADVARQWLVDKGFVTAVD</sequence>
<name>A0A1G7BNU0_9NOCA</name>
<feature type="chain" id="PRO_5038895037" evidence="1">
    <location>
        <begin position="27"/>
        <end position="333"/>
    </location>
</feature>